<dbReference type="HAMAP" id="MF_00374">
    <property type="entry name" value="Ribosomal_uL29"/>
    <property type="match status" value="1"/>
</dbReference>
<dbReference type="EMBL" id="LS483447">
    <property type="protein sequence ID" value="SQH72542.1"/>
    <property type="molecule type" value="Genomic_DNA"/>
</dbReference>
<dbReference type="SUPFAM" id="SSF46561">
    <property type="entry name" value="Ribosomal protein L29 (L29p)"/>
    <property type="match status" value="1"/>
</dbReference>
<evidence type="ECO:0000313" key="9">
    <source>
        <dbReference type="Proteomes" id="UP000249300"/>
    </source>
</evidence>
<comment type="similarity">
    <text evidence="1 5">Belongs to the universal ribosomal protein uL29 family.</text>
</comment>
<dbReference type="KEGG" id="pcre:NCTC12858_00365"/>
<evidence type="ECO:0000256" key="3">
    <source>
        <dbReference type="ARBA" id="ARBA00023274"/>
    </source>
</evidence>
<evidence type="ECO:0000256" key="1">
    <source>
        <dbReference type="ARBA" id="ARBA00009254"/>
    </source>
</evidence>
<dbReference type="OrthoDB" id="5296761at2"/>
<dbReference type="RefSeq" id="WP_023936923.1">
    <property type="nucleotide sequence ID" value="NZ_FUXH01000006.1"/>
</dbReference>
<reference evidence="6 8" key="1">
    <citation type="submission" date="2014-08" db="EMBL/GenBank/DDBJ databases">
        <title>Porphyromonas crevioricanis strain:COT-253_OH1447 Genome sequencing.</title>
        <authorList>
            <person name="Wallis C."/>
            <person name="Deusch O."/>
            <person name="O'Flynn C."/>
            <person name="Davis I."/>
            <person name="Jospin G."/>
            <person name="Darling A.E."/>
            <person name="Coil D.A."/>
            <person name="Alexiev A."/>
            <person name="Horsfall A."/>
            <person name="Kirkwood N."/>
            <person name="Harris S."/>
            <person name="Eisen J.A."/>
        </authorList>
    </citation>
    <scope>NUCLEOTIDE SEQUENCE [LARGE SCALE GENOMIC DNA]</scope>
    <source>
        <strain evidence="8">COT-253 OH1447</strain>
        <strain evidence="6">COT-253_OH1447</strain>
    </source>
</reference>
<dbReference type="Proteomes" id="UP000249300">
    <property type="component" value="Chromosome 1"/>
</dbReference>
<keyword evidence="2 5" id="KW-0689">Ribosomal protein</keyword>
<evidence type="ECO:0000313" key="8">
    <source>
        <dbReference type="Proteomes" id="UP000030136"/>
    </source>
</evidence>
<gene>
    <name evidence="5 7" type="primary">rpmC</name>
    <name evidence="6" type="ORF">HQ38_05085</name>
    <name evidence="7" type="ORF">NCTC12858_00365</name>
</gene>
<evidence type="ECO:0000313" key="6">
    <source>
        <dbReference type="EMBL" id="KGN94901.1"/>
    </source>
</evidence>
<name>A0A0A2FUW3_9PORP</name>
<reference evidence="7 9" key="2">
    <citation type="submission" date="2018-06" db="EMBL/GenBank/DDBJ databases">
        <authorList>
            <consortium name="Pathogen Informatics"/>
            <person name="Doyle S."/>
        </authorList>
    </citation>
    <scope>NUCLEOTIDE SEQUENCE [LARGE SCALE GENOMIC DNA]</scope>
    <source>
        <strain evidence="7 9">NCTC12858</strain>
    </source>
</reference>
<dbReference type="Gene3D" id="1.10.287.310">
    <property type="match status" value="1"/>
</dbReference>
<dbReference type="CDD" id="cd00427">
    <property type="entry name" value="Ribosomal_L29_HIP"/>
    <property type="match status" value="1"/>
</dbReference>
<dbReference type="GO" id="GO:0022625">
    <property type="term" value="C:cytosolic large ribosomal subunit"/>
    <property type="evidence" value="ECO:0007669"/>
    <property type="project" value="TreeGrafter"/>
</dbReference>
<dbReference type="InterPro" id="IPR050063">
    <property type="entry name" value="Ribosomal_protein_uL29"/>
</dbReference>
<dbReference type="EMBL" id="JQJC01000014">
    <property type="protein sequence ID" value="KGN94901.1"/>
    <property type="molecule type" value="Genomic_DNA"/>
</dbReference>
<dbReference type="GO" id="GO:0006412">
    <property type="term" value="P:translation"/>
    <property type="evidence" value="ECO:0007669"/>
    <property type="project" value="UniProtKB-UniRule"/>
</dbReference>
<dbReference type="GO" id="GO:0003735">
    <property type="term" value="F:structural constituent of ribosome"/>
    <property type="evidence" value="ECO:0007669"/>
    <property type="project" value="InterPro"/>
</dbReference>
<sequence>MKIAEIKELSTSELQERLAAVSAEYNQMRINHSVSPLDNPAQLTKLRRTIARMKTVLTERNNNND</sequence>
<evidence type="ECO:0000256" key="2">
    <source>
        <dbReference type="ARBA" id="ARBA00022980"/>
    </source>
</evidence>
<evidence type="ECO:0000313" key="7">
    <source>
        <dbReference type="EMBL" id="SQH72542.1"/>
    </source>
</evidence>
<dbReference type="InterPro" id="IPR036049">
    <property type="entry name" value="Ribosomal_uL29_sf"/>
</dbReference>
<accession>A0A0A2FUW3</accession>
<dbReference type="Pfam" id="PF00831">
    <property type="entry name" value="Ribosomal_L29"/>
    <property type="match status" value="1"/>
</dbReference>
<dbReference type="InterPro" id="IPR001854">
    <property type="entry name" value="Ribosomal_uL29"/>
</dbReference>
<evidence type="ECO:0000256" key="5">
    <source>
        <dbReference type="HAMAP-Rule" id="MF_00374"/>
    </source>
</evidence>
<keyword evidence="9" id="KW-1185">Reference proteome</keyword>
<dbReference type="Proteomes" id="UP000030136">
    <property type="component" value="Unassembled WGS sequence"/>
</dbReference>
<evidence type="ECO:0000256" key="4">
    <source>
        <dbReference type="ARBA" id="ARBA00035204"/>
    </source>
</evidence>
<proteinExistence type="inferred from homology"/>
<dbReference type="eggNOG" id="COG0255">
    <property type="taxonomic scope" value="Bacteria"/>
</dbReference>
<organism evidence="6 8">
    <name type="scientific">Porphyromonas crevioricanis</name>
    <dbReference type="NCBI Taxonomy" id="393921"/>
    <lineage>
        <taxon>Bacteria</taxon>
        <taxon>Pseudomonadati</taxon>
        <taxon>Bacteroidota</taxon>
        <taxon>Bacteroidia</taxon>
        <taxon>Bacteroidales</taxon>
        <taxon>Porphyromonadaceae</taxon>
        <taxon>Porphyromonas</taxon>
    </lineage>
</organism>
<dbReference type="STRING" id="393921.HQ45_04920"/>
<keyword evidence="3 5" id="KW-0687">Ribonucleoprotein</keyword>
<dbReference type="AlphaFoldDB" id="A0A0A2FUW3"/>
<dbReference type="PANTHER" id="PTHR10916">
    <property type="entry name" value="60S RIBOSOMAL PROTEIN L35/50S RIBOSOMAL PROTEIN L29"/>
    <property type="match status" value="1"/>
</dbReference>
<dbReference type="PANTHER" id="PTHR10916:SF0">
    <property type="entry name" value="LARGE RIBOSOMAL SUBUNIT PROTEIN UL29C"/>
    <property type="match status" value="1"/>
</dbReference>
<protein>
    <recommendedName>
        <fullName evidence="4 5">Large ribosomal subunit protein uL29</fullName>
    </recommendedName>
</protein>
<dbReference type="NCBIfam" id="TIGR00012">
    <property type="entry name" value="L29"/>
    <property type="match status" value="1"/>
</dbReference>